<organism evidence="1 2">
    <name type="scientific">Natronosalvus rutilus</name>
    <dbReference type="NCBI Taxonomy" id="2953753"/>
    <lineage>
        <taxon>Archaea</taxon>
        <taxon>Methanobacteriati</taxon>
        <taxon>Methanobacteriota</taxon>
        <taxon>Stenosarchaea group</taxon>
        <taxon>Halobacteria</taxon>
        <taxon>Halobacteriales</taxon>
        <taxon>Natrialbaceae</taxon>
        <taxon>Natronosalvus</taxon>
    </lineage>
</organism>
<gene>
    <name evidence="1" type="ORF">NGM29_20350</name>
</gene>
<keyword evidence="2" id="KW-1185">Reference proteome</keyword>
<name>A0A9E7NEG0_9EURY</name>
<proteinExistence type="predicted"/>
<geneLocation type="plasmid" evidence="1 2">
    <name>unnamed2</name>
</geneLocation>
<sequence>MGIQETSGDTERTATAILRVLDPIEIIDSLPPTVFPVSAKIQLDRTSREDHAYQEYRPPDYPVEVRVPAEAPYIPETTVHFSNPAERPPKNAQPVSTAEFIDGLEEIADHLKEETATDPQRLYLTGICVVEVPSQYLTVDDGIHAVKPALYEENAQMTIAYFQKDNSLSAHNVREDLDEALPGETRTPLELIRLDEVTAKPSRLGRGTTRRAGRAQYFTEKEAEKAGSIDATPAIWQVNRLRRPGDGTRPLETVLDEYYRFLPRLAETDLIRELTFVGQTRTVERFYAEQVLSR</sequence>
<dbReference type="KEGG" id="sawl:NGM29_20350"/>
<dbReference type="EMBL" id="CP100357">
    <property type="protein sequence ID" value="UTF55836.1"/>
    <property type="molecule type" value="Genomic_DNA"/>
</dbReference>
<accession>A0A9E7NEG0</accession>
<reference evidence="1" key="1">
    <citation type="submission" date="2022-06" db="EMBL/GenBank/DDBJ databases">
        <title>Diverse halophilic archaea isolated from saline environments.</title>
        <authorList>
            <person name="Cui H.-L."/>
        </authorList>
    </citation>
    <scope>NUCLEOTIDE SEQUENCE</scope>
    <source>
        <strain evidence="1">WLHS1</strain>
        <plasmid evidence="1">unnamed2</plasmid>
    </source>
</reference>
<dbReference type="AlphaFoldDB" id="A0A9E7NEG0"/>
<dbReference type="Proteomes" id="UP001056855">
    <property type="component" value="Plasmid unnamed2"/>
</dbReference>
<protein>
    <submittedName>
        <fullName evidence="1">Uncharacterized protein</fullName>
    </submittedName>
</protein>
<dbReference type="RefSeq" id="WP_254161270.1">
    <property type="nucleotide sequence ID" value="NZ_CP100357.1"/>
</dbReference>
<evidence type="ECO:0000313" key="1">
    <source>
        <dbReference type="EMBL" id="UTF55836.1"/>
    </source>
</evidence>
<keyword evidence="1" id="KW-0614">Plasmid</keyword>
<dbReference type="GeneID" id="73292450"/>
<evidence type="ECO:0000313" key="2">
    <source>
        <dbReference type="Proteomes" id="UP001056855"/>
    </source>
</evidence>